<reference evidence="2 3" key="1">
    <citation type="submission" date="2022-03" db="EMBL/GenBank/DDBJ databases">
        <title>Taxonomic description of new species and reclassification of some bacterial strains.</title>
        <authorList>
            <person name="Ndongo S."/>
        </authorList>
    </citation>
    <scope>NUCLEOTIDE SEQUENCE [LARGE SCALE GENOMIC DNA]</scope>
    <source>
        <strain evidence="2 3">Marseille-P6666</strain>
    </source>
</reference>
<gene>
    <name evidence="2" type="ORF">M8N44_06590</name>
</gene>
<feature type="transmembrane region" description="Helical" evidence="1">
    <location>
        <begin position="66"/>
        <end position="92"/>
    </location>
</feature>
<sequence length="131" mass="14969">MHPFRSTSANHLAAFNDPYLELVMARRKEEARWGWIPFAAFVSFLFVYRIFGLFMPSNDADGSEPWLFVLALAGWGLLALIHMIVLPIWMLIASLRYWEVNRRMLAVTGLLFSILAPVCMVLMLSCWSVSG</sequence>
<organism evidence="2 3">
    <name type="scientific">Akkermansia massiliensis</name>
    <dbReference type="NCBI Taxonomy" id="2927224"/>
    <lineage>
        <taxon>Bacteria</taxon>
        <taxon>Pseudomonadati</taxon>
        <taxon>Verrucomicrobiota</taxon>
        <taxon>Verrucomicrobiia</taxon>
        <taxon>Verrucomicrobiales</taxon>
        <taxon>Akkermansiaceae</taxon>
        <taxon>Akkermansia</taxon>
    </lineage>
</organism>
<feature type="transmembrane region" description="Helical" evidence="1">
    <location>
        <begin position="104"/>
        <end position="130"/>
    </location>
</feature>
<dbReference type="GeneID" id="84023521"/>
<dbReference type="Proteomes" id="UP001202031">
    <property type="component" value="Unassembled WGS sequence"/>
</dbReference>
<evidence type="ECO:0000313" key="3">
    <source>
        <dbReference type="Proteomes" id="UP001202031"/>
    </source>
</evidence>
<keyword evidence="3" id="KW-1185">Reference proteome</keyword>
<keyword evidence="1" id="KW-1133">Transmembrane helix</keyword>
<proteinExistence type="predicted"/>
<evidence type="ECO:0008006" key="4">
    <source>
        <dbReference type="Google" id="ProtNLM"/>
    </source>
</evidence>
<keyword evidence="1" id="KW-0812">Transmembrane</keyword>
<keyword evidence="1" id="KW-0472">Membrane</keyword>
<protein>
    <recommendedName>
        <fullName evidence="4">Yip1 domain-containing protein</fullName>
    </recommendedName>
</protein>
<dbReference type="RefSeq" id="WP_146020080.1">
    <property type="nucleotide sequence ID" value="NZ_CP072027.1"/>
</dbReference>
<name>A0ABT0R7T8_9BACT</name>
<feature type="transmembrane region" description="Helical" evidence="1">
    <location>
        <begin position="33"/>
        <end position="54"/>
    </location>
</feature>
<dbReference type="EMBL" id="JAMGSI010000001">
    <property type="protein sequence ID" value="MCL6656987.1"/>
    <property type="molecule type" value="Genomic_DNA"/>
</dbReference>
<evidence type="ECO:0000256" key="1">
    <source>
        <dbReference type="SAM" id="Phobius"/>
    </source>
</evidence>
<accession>A0ABT0R7T8</accession>
<comment type="caution">
    <text evidence="2">The sequence shown here is derived from an EMBL/GenBank/DDBJ whole genome shotgun (WGS) entry which is preliminary data.</text>
</comment>
<evidence type="ECO:0000313" key="2">
    <source>
        <dbReference type="EMBL" id="MCL6656987.1"/>
    </source>
</evidence>